<evidence type="ECO:0000256" key="1">
    <source>
        <dbReference type="ARBA" id="ARBA00022669"/>
    </source>
</evidence>
<dbReference type="CDD" id="cd00118">
    <property type="entry name" value="LysM"/>
    <property type="match status" value="3"/>
</dbReference>
<evidence type="ECO:0000256" key="3">
    <source>
        <dbReference type="SAM" id="SignalP"/>
    </source>
</evidence>
<evidence type="ECO:0000313" key="5">
    <source>
        <dbReference type="EMBL" id="KAB8211127.1"/>
    </source>
</evidence>
<dbReference type="Gene3D" id="3.10.350.10">
    <property type="entry name" value="LysM domain"/>
    <property type="match status" value="3"/>
</dbReference>
<keyword evidence="1" id="KW-0147">Chitin-binding</keyword>
<feature type="signal peptide" evidence="3">
    <location>
        <begin position="1"/>
        <end position="30"/>
    </location>
</feature>
<feature type="domain" description="LysM" evidence="4">
    <location>
        <begin position="197"/>
        <end position="243"/>
    </location>
</feature>
<dbReference type="Pfam" id="PF01476">
    <property type="entry name" value="LysM"/>
    <property type="match status" value="2"/>
</dbReference>
<keyword evidence="3" id="KW-0732">Signal</keyword>
<feature type="chain" id="PRO_5024978061" description="LysM domain-containing protein" evidence="3">
    <location>
        <begin position="31"/>
        <end position="245"/>
    </location>
</feature>
<dbReference type="EMBL" id="ML734939">
    <property type="protein sequence ID" value="KAB8211127.1"/>
    <property type="molecule type" value="Genomic_DNA"/>
</dbReference>
<keyword evidence="6" id="KW-1185">Reference proteome</keyword>
<sequence>MNGQMYKTRHCSGLLRQLLSASVVCSFSMAASEGNTCESFATSWGQNVDMFQELNPGASYPTLTAGQSYCIIGTVTVDPKTTSTATSTTLKTTTTATTTTSSSQYEPTQPGLPSNCNKFHLVASGDQCDTIAAEYGISEAQFKDWNPSIDSNFYNLWLDYYVCVHVPGATTTTSSSPEPTSSGPQPQMPGIVSNCKTFYKVKPGDDCYSIETAAGITLAEFRSWNTQIDASCSNLWVDYYVCTGV</sequence>
<evidence type="ECO:0000256" key="2">
    <source>
        <dbReference type="ARBA" id="ARBA00023026"/>
    </source>
</evidence>
<feature type="domain" description="LysM" evidence="4">
    <location>
        <begin position="118"/>
        <end position="164"/>
    </location>
</feature>
<dbReference type="InterPro" id="IPR036779">
    <property type="entry name" value="LysM_dom_sf"/>
</dbReference>
<evidence type="ECO:0000259" key="4">
    <source>
        <dbReference type="PROSITE" id="PS51782"/>
    </source>
</evidence>
<dbReference type="PROSITE" id="PS51782">
    <property type="entry name" value="LYSM"/>
    <property type="match status" value="3"/>
</dbReference>
<organism evidence="5 6">
    <name type="scientific">Aspergillus parasiticus</name>
    <dbReference type="NCBI Taxonomy" id="5067"/>
    <lineage>
        <taxon>Eukaryota</taxon>
        <taxon>Fungi</taxon>
        <taxon>Dikarya</taxon>
        <taxon>Ascomycota</taxon>
        <taxon>Pezizomycotina</taxon>
        <taxon>Eurotiomycetes</taxon>
        <taxon>Eurotiomycetidae</taxon>
        <taxon>Eurotiales</taxon>
        <taxon>Aspergillaceae</taxon>
        <taxon>Aspergillus</taxon>
        <taxon>Aspergillus subgen. Circumdati</taxon>
    </lineage>
</organism>
<feature type="domain" description="LysM" evidence="4">
    <location>
        <begin position="27"/>
        <end position="71"/>
    </location>
</feature>
<dbReference type="SUPFAM" id="SSF54106">
    <property type="entry name" value="LysM domain"/>
    <property type="match status" value="2"/>
</dbReference>
<dbReference type="InterPro" id="IPR052210">
    <property type="entry name" value="LysM1-like"/>
</dbReference>
<dbReference type="Proteomes" id="UP000326532">
    <property type="component" value="Unassembled WGS sequence"/>
</dbReference>
<accession>A0A5N6E1Q1</accession>
<evidence type="ECO:0000313" key="6">
    <source>
        <dbReference type="Proteomes" id="UP000326532"/>
    </source>
</evidence>
<dbReference type="VEuPathDB" id="FungiDB:BDV34DRAFT_208888"/>
<reference evidence="5 6" key="1">
    <citation type="submission" date="2019-04" db="EMBL/GenBank/DDBJ databases">
        <title>Fungal friends and foes A comparative genomics study of 23 Aspergillus species from section Flavi.</title>
        <authorList>
            <consortium name="DOE Joint Genome Institute"/>
            <person name="Kjaerbolling I."/>
            <person name="Vesth T.C."/>
            <person name="Frisvad J.C."/>
            <person name="Nybo J.L."/>
            <person name="Theobald S."/>
            <person name="Kildgaard S."/>
            <person name="Petersen T.I."/>
            <person name="Kuo A."/>
            <person name="Sato A."/>
            <person name="Lyhne E.K."/>
            <person name="Kogle M.E."/>
            <person name="Wiebenga A."/>
            <person name="Kun R.S."/>
            <person name="Lubbers R.J."/>
            <person name="Makela M.R."/>
            <person name="Barry K."/>
            <person name="Chovatia M."/>
            <person name="Clum A."/>
            <person name="Daum C."/>
            <person name="Haridas S."/>
            <person name="He G."/>
            <person name="LaButti K."/>
            <person name="Lipzen A."/>
            <person name="Mondo S."/>
            <person name="Pangilinan J."/>
            <person name="Riley R."/>
            <person name="Salamov A."/>
            <person name="Simmons B.A."/>
            <person name="Magnuson J.K."/>
            <person name="Henrissat B."/>
            <person name="Mortensen U.H."/>
            <person name="Larsen T.O."/>
            <person name="De vries R.P."/>
            <person name="Grigoriev I.V."/>
            <person name="Machida M."/>
            <person name="Baker S.E."/>
            <person name="Andersen M.R."/>
        </authorList>
    </citation>
    <scope>NUCLEOTIDE SEQUENCE [LARGE SCALE GENOMIC DNA]</scope>
    <source>
        <strain evidence="5 6">CBS 117618</strain>
    </source>
</reference>
<dbReference type="PANTHER" id="PTHR34997:SF18">
    <property type="entry name" value="LYSM DOMAIN-CONTAINING PROTEIN"/>
    <property type="match status" value="1"/>
</dbReference>
<keyword evidence="2" id="KW-0843">Virulence</keyword>
<dbReference type="PANTHER" id="PTHR34997">
    <property type="entry name" value="AM15"/>
    <property type="match status" value="1"/>
</dbReference>
<dbReference type="OMA" id="DCTNLWK"/>
<gene>
    <name evidence="5" type="ORF">BDV34DRAFT_208888</name>
</gene>
<dbReference type="GO" id="GO:0008061">
    <property type="term" value="F:chitin binding"/>
    <property type="evidence" value="ECO:0007669"/>
    <property type="project" value="UniProtKB-KW"/>
</dbReference>
<dbReference type="InterPro" id="IPR018392">
    <property type="entry name" value="LysM"/>
</dbReference>
<dbReference type="SMART" id="SM00257">
    <property type="entry name" value="LysM"/>
    <property type="match status" value="2"/>
</dbReference>
<dbReference type="AlphaFoldDB" id="A0A5N6E1Q1"/>
<protein>
    <recommendedName>
        <fullName evidence="4">LysM domain-containing protein</fullName>
    </recommendedName>
</protein>
<proteinExistence type="predicted"/>
<name>A0A5N6E1Q1_ASPPA</name>